<name>A0ABM8E8V5_9HYPH</name>
<evidence type="ECO:0000313" key="2">
    <source>
        <dbReference type="EMBL" id="BDV34397.1"/>
    </source>
</evidence>
<accession>A0ABM8E8V5</accession>
<sequence>MRFLASLAVCLVSAALPLLAASGADAGFRGRVPRAHGPTFLGPWLEEGWDREDWSRAPAVRDWGLSAPWDVDPVAGYPNSAAEYPWGYTTPFARVGRRCVASEINASPGGDLVRYQRVRPSHYCR</sequence>
<protein>
    <submittedName>
        <fullName evidence="2">Uncharacterized protein</fullName>
    </submittedName>
</protein>
<organism evidence="2 3">
    <name type="scientific">Methylocystis iwaonis</name>
    <dbReference type="NCBI Taxonomy" id="2885079"/>
    <lineage>
        <taxon>Bacteria</taxon>
        <taxon>Pseudomonadati</taxon>
        <taxon>Pseudomonadota</taxon>
        <taxon>Alphaproteobacteria</taxon>
        <taxon>Hyphomicrobiales</taxon>
        <taxon>Methylocystaceae</taxon>
        <taxon>Methylocystis</taxon>
    </lineage>
</organism>
<dbReference type="EMBL" id="AP027142">
    <property type="protein sequence ID" value="BDV34397.1"/>
    <property type="molecule type" value="Genomic_DNA"/>
</dbReference>
<feature type="signal peptide" evidence="1">
    <location>
        <begin position="1"/>
        <end position="20"/>
    </location>
</feature>
<evidence type="ECO:0000313" key="3">
    <source>
        <dbReference type="Proteomes" id="UP001317629"/>
    </source>
</evidence>
<evidence type="ECO:0000256" key="1">
    <source>
        <dbReference type="SAM" id="SignalP"/>
    </source>
</evidence>
<keyword evidence="3" id="KW-1185">Reference proteome</keyword>
<keyword evidence="1" id="KW-0732">Signal</keyword>
<dbReference type="RefSeq" id="WP_281927564.1">
    <property type="nucleotide sequence ID" value="NZ_AP027142.1"/>
</dbReference>
<gene>
    <name evidence="2" type="ORF">SS37A_19260</name>
</gene>
<reference evidence="2 3" key="1">
    <citation type="journal article" date="2023" name="Int. J. Syst. Evol. Microbiol.">
        <title>Methylocystis iwaonis sp. nov., a type II methane-oxidizing bacterium from surface soil of a rice paddy field in Japan, and emended description of the genus Methylocystis (ex Whittenbury et al. 1970) Bowman et al. 1993.</title>
        <authorList>
            <person name="Kaise H."/>
            <person name="Sawadogo J.B."/>
            <person name="Alam M.S."/>
            <person name="Ueno C."/>
            <person name="Dianou D."/>
            <person name="Shinjo R."/>
            <person name="Asakawa S."/>
        </authorList>
    </citation>
    <scope>NUCLEOTIDE SEQUENCE [LARGE SCALE GENOMIC DNA]</scope>
    <source>
        <strain evidence="2 3">SS37A-Re</strain>
    </source>
</reference>
<feature type="chain" id="PRO_5045626797" evidence="1">
    <location>
        <begin position="21"/>
        <end position="125"/>
    </location>
</feature>
<dbReference type="Proteomes" id="UP001317629">
    <property type="component" value="Chromosome"/>
</dbReference>
<proteinExistence type="predicted"/>